<comment type="catalytic activity">
    <reaction evidence="7 8">
        <text>L-histidinol phosphate + H2O = L-histidinol + phosphate</text>
        <dbReference type="Rhea" id="RHEA:14465"/>
        <dbReference type="ChEBI" id="CHEBI:15377"/>
        <dbReference type="ChEBI" id="CHEBI:43474"/>
        <dbReference type="ChEBI" id="CHEBI:57699"/>
        <dbReference type="ChEBI" id="CHEBI:57980"/>
        <dbReference type="EC" id="3.1.3.15"/>
    </reaction>
</comment>
<dbReference type="NCBIfam" id="TIGR01856">
    <property type="entry name" value="hisJ_fam"/>
    <property type="match status" value="1"/>
</dbReference>
<dbReference type="Gene3D" id="3.20.20.140">
    <property type="entry name" value="Metal-dependent hydrolases"/>
    <property type="match status" value="1"/>
</dbReference>
<comment type="pathway">
    <text evidence="1 8">Amino-acid biosynthesis; L-histidine biosynthesis; L-histidine from 5-phospho-alpha-D-ribose 1-diphosphate: step 8/9.</text>
</comment>
<name>A0A7Z7LCT4_9BACT</name>
<dbReference type="InterPro" id="IPR004013">
    <property type="entry name" value="PHP_dom"/>
</dbReference>
<dbReference type="AlphaFoldDB" id="A0A7Z7LCT4"/>
<evidence type="ECO:0000259" key="9">
    <source>
        <dbReference type="SMART" id="SM00481"/>
    </source>
</evidence>
<dbReference type="SMART" id="SM00481">
    <property type="entry name" value="POLIIIAc"/>
    <property type="match status" value="1"/>
</dbReference>
<dbReference type="RefSeq" id="WP_169698152.1">
    <property type="nucleotide sequence ID" value="NZ_LS974202.1"/>
</dbReference>
<evidence type="ECO:0000313" key="11">
    <source>
        <dbReference type="Proteomes" id="UP000250796"/>
    </source>
</evidence>
<dbReference type="Pfam" id="PF02811">
    <property type="entry name" value="PHP"/>
    <property type="match status" value="1"/>
</dbReference>
<accession>A0A7Z7LCT4</accession>
<dbReference type="PANTHER" id="PTHR21039">
    <property type="entry name" value="HISTIDINOL PHOSPHATASE-RELATED"/>
    <property type="match status" value="1"/>
</dbReference>
<keyword evidence="11" id="KW-1185">Reference proteome</keyword>
<proteinExistence type="inferred from homology"/>
<reference evidence="10 11" key="1">
    <citation type="submission" date="2017-01" db="EMBL/GenBank/DDBJ databases">
        <authorList>
            <person name="Erauso G."/>
        </authorList>
    </citation>
    <scope>NUCLEOTIDE SEQUENCE [LARGE SCALE GENOMIC DNA]</scope>
    <source>
        <strain evidence="10">MESINF1</strain>
    </source>
</reference>
<dbReference type="GO" id="GO:0000105">
    <property type="term" value="P:L-histidine biosynthetic process"/>
    <property type="evidence" value="ECO:0007669"/>
    <property type="project" value="UniProtKB-UniRule"/>
</dbReference>
<dbReference type="EC" id="3.1.3.15" evidence="3 8"/>
<organism evidence="10 11">
    <name type="scientific">Mesotoga infera</name>
    <dbReference type="NCBI Taxonomy" id="1236046"/>
    <lineage>
        <taxon>Bacteria</taxon>
        <taxon>Thermotogati</taxon>
        <taxon>Thermotogota</taxon>
        <taxon>Thermotogae</taxon>
        <taxon>Kosmotogales</taxon>
        <taxon>Kosmotogaceae</taxon>
        <taxon>Mesotoga</taxon>
    </lineage>
</organism>
<evidence type="ECO:0000313" key="10">
    <source>
        <dbReference type="EMBL" id="SSC11705.1"/>
    </source>
</evidence>
<evidence type="ECO:0000256" key="1">
    <source>
        <dbReference type="ARBA" id="ARBA00004970"/>
    </source>
</evidence>
<keyword evidence="4 8" id="KW-0028">Amino-acid biosynthesis</keyword>
<evidence type="ECO:0000256" key="3">
    <source>
        <dbReference type="ARBA" id="ARBA00013085"/>
    </source>
</evidence>
<dbReference type="InterPro" id="IPR003141">
    <property type="entry name" value="Pol/His_phosphatase_N"/>
</dbReference>
<dbReference type="InterPro" id="IPR016195">
    <property type="entry name" value="Pol/histidinol_Pase-like"/>
</dbReference>
<evidence type="ECO:0000256" key="6">
    <source>
        <dbReference type="ARBA" id="ARBA00023102"/>
    </source>
</evidence>
<sequence>MIDLHNHSNFSPDSNATQNEIVEKAIEKNLLVIGISDHDDLDTSFPYSFRLRDPAGYLENLSLLKSNSPIKVLSGLEVGIGSSYNTPPDGEFDYFIYSVHSIPGINDLEIDNIWTLYLEESLEAIKGLTGPGFFGHIDFLRRYIKGHRELDNLALLDELLRKLAKSDIGIEINTSGWRAPYNEPTPQPWIIERYLRMGGRYITIGSDSHRACDVGSHVEKALSLLLDLGVREIFYCEKGTYMPLKIST</sequence>
<protein>
    <recommendedName>
        <fullName evidence="3 8">Histidinol-phosphatase</fullName>
        <shortName evidence="8">HolPase</shortName>
        <ecNumber evidence="3 8">3.1.3.15</ecNumber>
    </recommendedName>
</protein>
<dbReference type="EMBL" id="LS974202">
    <property type="protein sequence ID" value="SSC11705.1"/>
    <property type="molecule type" value="Genomic_DNA"/>
</dbReference>
<dbReference type="KEGG" id="minf:MESINF_0256"/>
<dbReference type="GO" id="GO:0004401">
    <property type="term" value="F:histidinol-phosphatase activity"/>
    <property type="evidence" value="ECO:0007669"/>
    <property type="project" value="UniProtKB-UniRule"/>
</dbReference>
<evidence type="ECO:0000256" key="5">
    <source>
        <dbReference type="ARBA" id="ARBA00022801"/>
    </source>
</evidence>
<gene>
    <name evidence="10" type="ORF">MESINF_0256</name>
</gene>
<dbReference type="InterPro" id="IPR010140">
    <property type="entry name" value="Histidinol_P_phosphatase_HisJ"/>
</dbReference>
<feature type="domain" description="Polymerase/histidinol phosphatase N-terminal" evidence="9">
    <location>
        <begin position="2"/>
        <end position="82"/>
    </location>
</feature>
<evidence type="ECO:0000256" key="8">
    <source>
        <dbReference type="RuleBase" id="RU366003"/>
    </source>
</evidence>
<evidence type="ECO:0000256" key="7">
    <source>
        <dbReference type="ARBA" id="ARBA00049158"/>
    </source>
</evidence>
<comment type="similarity">
    <text evidence="2 8">Belongs to the PHP hydrolase family. HisK subfamily.</text>
</comment>
<dbReference type="UniPathway" id="UPA00031">
    <property type="reaction ID" value="UER00013"/>
</dbReference>
<dbReference type="GO" id="GO:0005737">
    <property type="term" value="C:cytoplasm"/>
    <property type="evidence" value="ECO:0007669"/>
    <property type="project" value="TreeGrafter"/>
</dbReference>
<dbReference type="PANTHER" id="PTHR21039:SF0">
    <property type="entry name" value="HISTIDINOL-PHOSPHATASE"/>
    <property type="match status" value="1"/>
</dbReference>
<evidence type="ECO:0000256" key="2">
    <source>
        <dbReference type="ARBA" id="ARBA00009152"/>
    </source>
</evidence>
<dbReference type="SUPFAM" id="SSF89550">
    <property type="entry name" value="PHP domain-like"/>
    <property type="match status" value="1"/>
</dbReference>
<evidence type="ECO:0000256" key="4">
    <source>
        <dbReference type="ARBA" id="ARBA00022605"/>
    </source>
</evidence>
<dbReference type="Proteomes" id="UP000250796">
    <property type="component" value="Chromosome MESINF"/>
</dbReference>
<keyword evidence="6 8" id="KW-0368">Histidine biosynthesis</keyword>
<keyword evidence="5 8" id="KW-0378">Hydrolase</keyword>